<comment type="caution">
    <text evidence="2">The sequence shown here is derived from an EMBL/GenBank/DDBJ whole genome shotgun (WGS) entry which is preliminary data.</text>
</comment>
<keyword evidence="3" id="KW-1185">Reference proteome</keyword>
<organism evidence="2 3">
    <name type="scientific">Agrocybe chaxingu</name>
    <dbReference type="NCBI Taxonomy" id="84603"/>
    <lineage>
        <taxon>Eukaryota</taxon>
        <taxon>Fungi</taxon>
        <taxon>Dikarya</taxon>
        <taxon>Basidiomycota</taxon>
        <taxon>Agaricomycotina</taxon>
        <taxon>Agaricomycetes</taxon>
        <taxon>Agaricomycetidae</taxon>
        <taxon>Agaricales</taxon>
        <taxon>Agaricineae</taxon>
        <taxon>Strophariaceae</taxon>
        <taxon>Agrocybe</taxon>
    </lineage>
</organism>
<dbReference type="CDD" id="cd01650">
    <property type="entry name" value="RT_nLTR_like"/>
    <property type="match status" value="1"/>
</dbReference>
<dbReference type="PANTHER" id="PTHR47027:SF20">
    <property type="entry name" value="REVERSE TRANSCRIPTASE-LIKE PROTEIN WITH RNA-DIRECTED DNA POLYMERASE DOMAIN"/>
    <property type="match status" value="1"/>
</dbReference>
<reference evidence="2" key="1">
    <citation type="submission" date="2022-07" db="EMBL/GenBank/DDBJ databases">
        <title>Genome Sequence of Agrocybe chaxingu.</title>
        <authorList>
            <person name="Buettner E."/>
        </authorList>
    </citation>
    <scope>NUCLEOTIDE SEQUENCE</scope>
    <source>
        <strain evidence="2">MP-N11</strain>
    </source>
</reference>
<dbReference type="Proteomes" id="UP001148786">
    <property type="component" value="Unassembled WGS sequence"/>
</dbReference>
<dbReference type="PROSITE" id="PS50878">
    <property type="entry name" value="RT_POL"/>
    <property type="match status" value="1"/>
</dbReference>
<dbReference type="PANTHER" id="PTHR47027">
    <property type="entry name" value="REVERSE TRANSCRIPTASE DOMAIN-CONTAINING PROTEIN"/>
    <property type="match status" value="1"/>
</dbReference>
<evidence type="ECO:0000313" key="3">
    <source>
        <dbReference type="Proteomes" id="UP001148786"/>
    </source>
</evidence>
<accession>A0A9W8MRM5</accession>
<evidence type="ECO:0000313" key="2">
    <source>
        <dbReference type="EMBL" id="KAJ3502171.1"/>
    </source>
</evidence>
<dbReference type="InterPro" id="IPR043502">
    <property type="entry name" value="DNA/RNA_pol_sf"/>
</dbReference>
<evidence type="ECO:0000259" key="1">
    <source>
        <dbReference type="PROSITE" id="PS50878"/>
    </source>
</evidence>
<dbReference type="InterPro" id="IPR000477">
    <property type="entry name" value="RT_dom"/>
</dbReference>
<dbReference type="OrthoDB" id="3049395at2759"/>
<sequence length="672" mass="75800">MNPPEPDLAGFDRDHLAHVEELASEIPPITLPSSDFPELQEDITLSDIHSLKTHLSSHHPNSALGLDRISKTKILSVDDELLCDFFNECVHHRGSPRYWLLTHIIGAPKRGKSAEDVRNYRAIALESCLLKALTFIIHTKFSKALDRAGIIPPTQNGFRKDCRTNNNSFILRSIIDKVTAEGDSLYVAFVDISNAFPSTNHSSLWVKLDSYGLTGQYFDWIRMLYSQMTYVISHNGQFSDEFKSLAGVLIGDPLSPTLWNIFLSTFSLDLDQADATLTGYVVSHLEHADDIVLLSRSSVGLQRHLDRLHQWCSRNFLILNPAKTWLMIFGPLPNPLPLLFINGILLRFTDSFKYIGVTFSSTSRDYFASHYRLKAAAAYKSARAIVNTELYIGRNRLPPRIARTLYFSLIDCHLIHASDIAPDVSQYSLHLLQNIQDHFLRRLLLVSNHCPRPLLYTETNIMPIQARRALLACDYLISIINHPTSSLLFRSLRESEALRISGHPSWMGDLDHALRAASENSIPLPPLCQLSSQVIRNLKPSLIDHTWNSLQSAILRNRRLILLHGRKEPLRNGAFREFRFELLSSSPPQPLPQLRTSSNPPSVFIFNVGRSSPRQLNDGPVGDTSLFQSFINALQSIKAKGYVVQGAMYGPEGANIFIDTDDEEWDAQISIH</sequence>
<protein>
    <recommendedName>
        <fullName evidence="1">Reverse transcriptase domain-containing protein</fullName>
    </recommendedName>
</protein>
<name>A0A9W8MRM5_9AGAR</name>
<dbReference type="AlphaFoldDB" id="A0A9W8MRM5"/>
<dbReference type="Pfam" id="PF00078">
    <property type="entry name" value="RVT_1"/>
    <property type="match status" value="1"/>
</dbReference>
<dbReference type="EMBL" id="JANKHO010001319">
    <property type="protein sequence ID" value="KAJ3502171.1"/>
    <property type="molecule type" value="Genomic_DNA"/>
</dbReference>
<dbReference type="SUPFAM" id="SSF56672">
    <property type="entry name" value="DNA/RNA polymerases"/>
    <property type="match status" value="1"/>
</dbReference>
<feature type="domain" description="Reverse transcriptase" evidence="1">
    <location>
        <begin position="88"/>
        <end position="359"/>
    </location>
</feature>
<gene>
    <name evidence="2" type="ORF">NLJ89_g9010</name>
</gene>
<proteinExistence type="predicted"/>